<reference evidence="2" key="1">
    <citation type="submission" date="2025-08" db="UniProtKB">
        <authorList>
            <consortium name="Ensembl"/>
        </authorList>
    </citation>
    <scope>IDENTIFICATION</scope>
</reference>
<evidence type="ECO:0000313" key="2">
    <source>
        <dbReference type="Ensembl" id="ENSNBRP00000000556.1"/>
    </source>
</evidence>
<feature type="region of interest" description="Disordered" evidence="1">
    <location>
        <begin position="100"/>
        <end position="119"/>
    </location>
</feature>
<dbReference type="AlphaFoldDB" id="A0A3Q4FY18"/>
<name>A0A3Q4FY18_NEOBR</name>
<reference evidence="2" key="2">
    <citation type="submission" date="2025-09" db="UniProtKB">
        <authorList>
            <consortium name="Ensembl"/>
        </authorList>
    </citation>
    <scope>IDENTIFICATION</scope>
</reference>
<protein>
    <submittedName>
        <fullName evidence="2">Uncharacterized protein</fullName>
    </submittedName>
</protein>
<dbReference type="OMA" id="GWTSHKD"/>
<dbReference type="GeneTree" id="ENSGT00950000183368"/>
<proteinExistence type="predicted"/>
<keyword evidence="3" id="KW-1185">Reference proteome</keyword>
<feature type="region of interest" description="Disordered" evidence="1">
    <location>
        <begin position="1"/>
        <end position="22"/>
    </location>
</feature>
<sequence length="119" mass="12891">VESHEKGWTSHKDQLESPESGVRDGEVVVIADILTTRLAGVAIKVLLFVAPDLFTSHQEDQEPEDEDNGKPDSTKPCGILVSPTEETLQEDPVHVVLSVLTSSGTDHHRKSNLRGANAT</sequence>
<evidence type="ECO:0000256" key="1">
    <source>
        <dbReference type="SAM" id="MobiDB-lite"/>
    </source>
</evidence>
<dbReference type="STRING" id="32507.ENSNBRP00000000556"/>
<evidence type="ECO:0000313" key="3">
    <source>
        <dbReference type="Proteomes" id="UP000261580"/>
    </source>
</evidence>
<feature type="region of interest" description="Disordered" evidence="1">
    <location>
        <begin position="54"/>
        <end position="79"/>
    </location>
</feature>
<accession>A0A3Q4FY18</accession>
<dbReference type="Ensembl" id="ENSNBRT00000000596.1">
    <property type="protein sequence ID" value="ENSNBRP00000000556.1"/>
    <property type="gene ID" value="ENSNBRG00000000520.1"/>
</dbReference>
<organism evidence="2 3">
    <name type="scientific">Neolamprologus brichardi</name>
    <name type="common">Fairy cichlid</name>
    <name type="synonym">Lamprologus brichardi</name>
    <dbReference type="NCBI Taxonomy" id="32507"/>
    <lineage>
        <taxon>Eukaryota</taxon>
        <taxon>Metazoa</taxon>
        <taxon>Chordata</taxon>
        <taxon>Craniata</taxon>
        <taxon>Vertebrata</taxon>
        <taxon>Euteleostomi</taxon>
        <taxon>Actinopterygii</taxon>
        <taxon>Neopterygii</taxon>
        <taxon>Teleostei</taxon>
        <taxon>Neoteleostei</taxon>
        <taxon>Acanthomorphata</taxon>
        <taxon>Ovalentaria</taxon>
        <taxon>Cichlomorphae</taxon>
        <taxon>Cichliformes</taxon>
        <taxon>Cichlidae</taxon>
        <taxon>African cichlids</taxon>
        <taxon>Pseudocrenilabrinae</taxon>
        <taxon>Lamprologini</taxon>
        <taxon>Neolamprologus</taxon>
    </lineage>
</organism>
<dbReference type="Proteomes" id="UP000261580">
    <property type="component" value="Unassembled WGS sequence"/>
</dbReference>